<dbReference type="AlphaFoldDB" id="A0ABD3PTN7"/>
<comment type="caution">
    <text evidence="1">The sequence shown here is derived from an EMBL/GenBank/DDBJ whole genome shotgun (WGS) entry which is preliminary data.</text>
</comment>
<dbReference type="Proteomes" id="UP001516023">
    <property type="component" value="Unassembled WGS sequence"/>
</dbReference>
<feature type="non-terminal residue" evidence="1">
    <location>
        <position position="1"/>
    </location>
</feature>
<evidence type="ECO:0000313" key="2">
    <source>
        <dbReference type="Proteomes" id="UP001516023"/>
    </source>
</evidence>
<reference evidence="1 2" key="1">
    <citation type="journal article" date="2020" name="G3 (Bethesda)">
        <title>Improved Reference Genome for Cyclotella cryptica CCMP332, a Model for Cell Wall Morphogenesis, Salinity Adaptation, and Lipid Production in Diatoms (Bacillariophyta).</title>
        <authorList>
            <person name="Roberts W.R."/>
            <person name="Downey K.M."/>
            <person name="Ruck E.C."/>
            <person name="Traller J.C."/>
            <person name="Alverson A.J."/>
        </authorList>
    </citation>
    <scope>NUCLEOTIDE SEQUENCE [LARGE SCALE GENOMIC DNA]</scope>
    <source>
        <strain evidence="1 2">CCMP332</strain>
    </source>
</reference>
<organism evidence="1 2">
    <name type="scientific">Cyclotella cryptica</name>
    <dbReference type="NCBI Taxonomy" id="29204"/>
    <lineage>
        <taxon>Eukaryota</taxon>
        <taxon>Sar</taxon>
        <taxon>Stramenopiles</taxon>
        <taxon>Ochrophyta</taxon>
        <taxon>Bacillariophyta</taxon>
        <taxon>Coscinodiscophyceae</taxon>
        <taxon>Thalassiosirophycidae</taxon>
        <taxon>Stephanodiscales</taxon>
        <taxon>Stephanodiscaceae</taxon>
        <taxon>Cyclotella</taxon>
    </lineage>
</organism>
<sequence length="139" mass="15052">TILKGINGQIAILNSIGRTVPHEFSSIVQLTLEGPRGFFAKAVRLEIQCKELLGRIAGHLVHLVFGLETDETMGRALLSAVLAAARGIEPFLGLGQLSSRIHGIGWRDFLPSMIDFSLLSYLSHSGLGLKSVLIYDGKK</sequence>
<dbReference type="EMBL" id="JABMIG020000113">
    <property type="protein sequence ID" value="KAL3791500.1"/>
    <property type="molecule type" value="Genomic_DNA"/>
</dbReference>
<keyword evidence="2" id="KW-1185">Reference proteome</keyword>
<evidence type="ECO:0000313" key="1">
    <source>
        <dbReference type="EMBL" id="KAL3791500.1"/>
    </source>
</evidence>
<proteinExistence type="predicted"/>
<name>A0ABD3PTN7_9STRA</name>
<protein>
    <submittedName>
        <fullName evidence="1">Uncharacterized protein</fullName>
    </submittedName>
</protein>
<accession>A0ABD3PTN7</accession>
<gene>
    <name evidence="1" type="ORF">HJC23_011531</name>
</gene>